<organism evidence="2 3">
    <name type="scientific">Arthrobotrys musiformis</name>
    <dbReference type="NCBI Taxonomy" id="47236"/>
    <lineage>
        <taxon>Eukaryota</taxon>
        <taxon>Fungi</taxon>
        <taxon>Dikarya</taxon>
        <taxon>Ascomycota</taxon>
        <taxon>Pezizomycotina</taxon>
        <taxon>Orbiliomycetes</taxon>
        <taxon>Orbiliales</taxon>
        <taxon>Orbiliaceae</taxon>
        <taxon>Arthrobotrys</taxon>
    </lineage>
</organism>
<keyword evidence="3" id="KW-1185">Reference proteome</keyword>
<dbReference type="EMBL" id="JAVHJL010000012">
    <property type="protein sequence ID" value="KAK6495963.1"/>
    <property type="molecule type" value="Genomic_DNA"/>
</dbReference>
<accession>A0AAV9VTL6</accession>
<evidence type="ECO:0000313" key="2">
    <source>
        <dbReference type="EMBL" id="KAK6495963.1"/>
    </source>
</evidence>
<feature type="region of interest" description="Disordered" evidence="1">
    <location>
        <begin position="36"/>
        <end position="66"/>
    </location>
</feature>
<sequence length="225" mass="25988">MDTTVVPKPIYSSPRQALRYNIMTKDPGRNTNEYWNTILPAGPSAGPSRAHERTNEHERPNEQPEIPQAQAHDVIQALEGSYLHHDRIRAALGMPIKDVHYEVILRNYPDWPTNASPDASWTEVKKLIKESFEVFCEGVPQDEELLQWSLSPQNDRWSSQSPVLQKAIVNYILSALRARKYSAIADRLSRCHEDWVIKDLLDQRVRSERKKKREKIKAAARDTQQ</sequence>
<reference evidence="2 3" key="1">
    <citation type="submission" date="2023-08" db="EMBL/GenBank/DDBJ databases">
        <authorList>
            <person name="Palmer J.M."/>
        </authorList>
    </citation>
    <scope>NUCLEOTIDE SEQUENCE [LARGE SCALE GENOMIC DNA]</scope>
    <source>
        <strain evidence="2 3">TWF481</strain>
    </source>
</reference>
<comment type="caution">
    <text evidence="2">The sequence shown here is derived from an EMBL/GenBank/DDBJ whole genome shotgun (WGS) entry which is preliminary data.</text>
</comment>
<gene>
    <name evidence="2" type="ORF">TWF481_003008</name>
</gene>
<proteinExistence type="predicted"/>
<dbReference type="AlphaFoldDB" id="A0AAV9VTL6"/>
<evidence type="ECO:0000256" key="1">
    <source>
        <dbReference type="SAM" id="MobiDB-lite"/>
    </source>
</evidence>
<dbReference type="Proteomes" id="UP001370758">
    <property type="component" value="Unassembled WGS sequence"/>
</dbReference>
<evidence type="ECO:0000313" key="3">
    <source>
        <dbReference type="Proteomes" id="UP001370758"/>
    </source>
</evidence>
<protein>
    <submittedName>
        <fullName evidence="2">Uncharacterized protein</fullName>
    </submittedName>
</protein>
<feature type="compositionally biased region" description="Basic and acidic residues" evidence="1">
    <location>
        <begin position="49"/>
        <end position="62"/>
    </location>
</feature>
<name>A0AAV9VTL6_9PEZI</name>